<comment type="cofactor">
    <cofactor evidence="8">
        <name>Mg(2+)</name>
        <dbReference type="ChEBI" id="CHEBI:18420"/>
    </cofactor>
    <text evidence="8">Binds 1 Mg(2+) ion per subunit.</text>
</comment>
<evidence type="ECO:0000256" key="8">
    <source>
        <dbReference type="HAMAP-Rule" id="MF_01554"/>
    </source>
</evidence>
<evidence type="ECO:0000259" key="13">
    <source>
        <dbReference type="Pfam" id="PF02879"/>
    </source>
</evidence>
<feature type="binding site" evidence="8">
    <location>
        <position position="246"/>
    </location>
    <ligand>
        <name>Mg(2+)</name>
        <dbReference type="ChEBI" id="CHEBI:18420"/>
    </ligand>
</feature>
<dbReference type="SUPFAM" id="SSF55957">
    <property type="entry name" value="Phosphoglucomutase, C-terminal domain"/>
    <property type="match status" value="1"/>
</dbReference>
<dbReference type="PROSITE" id="PS00710">
    <property type="entry name" value="PGM_PMM"/>
    <property type="match status" value="1"/>
</dbReference>
<comment type="caution">
    <text evidence="15">The sequence shown here is derived from an EMBL/GenBank/DDBJ whole genome shotgun (WGS) entry which is preliminary data.</text>
</comment>
<evidence type="ECO:0000259" key="12">
    <source>
        <dbReference type="Pfam" id="PF02878"/>
    </source>
</evidence>
<accession>A0A512N8X6</accession>
<dbReference type="PANTHER" id="PTHR42946">
    <property type="entry name" value="PHOSPHOHEXOSE MUTASE"/>
    <property type="match status" value="1"/>
</dbReference>
<feature type="active site" description="Phosphoserine intermediate" evidence="8">
    <location>
        <position position="105"/>
    </location>
</feature>
<evidence type="ECO:0000259" key="11">
    <source>
        <dbReference type="Pfam" id="PF00408"/>
    </source>
</evidence>
<dbReference type="GO" id="GO:0009252">
    <property type="term" value="P:peptidoglycan biosynthetic process"/>
    <property type="evidence" value="ECO:0007669"/>
    <property type="project" value="UniProtKB-ARBA"/>
</dbReference>
<evidence type="ECO:0000256" key="2">
    <source>
        <dbReference type="ARBA" id="ARBA00022553"/>
    </source>
</evidence>
<dbReference type="Pfam" id="PF00408">
    <property type="entry name" value="PGM_PMM_IV"/>
    <property type="match status" value="1"/>
</dbReference>
<evidence type="ECO:0000256" key="10">
    <source>
        <dbReference type="RuleBase" id="RU004327"/>
    </source>
</evidence>
<evidence type="ECO:0000256" key="7">
    <source>
        <dbReference type="ARBA" id="ARBA00068193"/>
    </source>
</evidence>
<dbReference type="InterPro" id="IPR005844">
    <property type="entry name" value="A-D-PHexomutase_a/b/a-I"/>
</dbReference>
<dbReference type="NCBIfam" id="NF008139">
    <property type="entry name" value="PRK10887.1"/>
    <property type="match status" value="1"/>
</dbReference>
<comment type="catalytic activity">
    <reaction evidence="8 10">
        <text>alpha-D-glucosamine 1-phosphate = D-glucosamine 6-phosphate</text>
        <dbReference type="Rhea" id="RHEA:23424"/>
        <dbReference type="ChEBI" id="CHEBI:58516"/>
        <dbReference type="ChEBI" id="CHEBI:58725"/>
        <dbReference type="EC" id="5.4.2.10"/>
    </reaction>
</comment>
<dbReference type="GO" id="GO:0000287">
    <property type="term" value="F:magnesium ion binding"/>
    <property type="evidence" value="ECO:0007669"/>
    <property type="project" value="UniProtKB-UniRule"/>
</dbReference>
<dbReference type="InterPro" id="IPR006352">
    <property type="entry name" value="GlmM_bact"/>
</dbReference>
<evidence type="ECO:0000256" key="6">
    <source>
        <dbReference type="ARBA" id="ARBA00066330"/>
    </source>
</evidence>
<feature type="binding site" evidence="8">
    <location>
        <position position="250"/>
    </location>
    <ligand>
        <name>Mg(2+)</name>
        <dbReference type="ChEBI" id="CHEBI:18420"/>
    </ligand>
</feature>
<dbReference type="Pfam" id="PF02879">
    <property type="entry name" value="PGM_PMM_II"/>
    <property type="match status" value="1"/>
</dbReference>
<dbReference type="GO" id="GO:0005975">
    <property type="term" value="P:carbohydrate metabolic process"/>
    <property type="evidence" value="ECO:0007669"/>
    <property type="project" value="InterPro"/>
</dbReference>
<keyword evidence="16" id="KW-1185">Reference proteome</keyword>
<evidence type="ECO:0000256" key="9">
    <source>
        <dbReference type="RuleBase" id="RU004326"/>
    </source>
</evidence>
<dbReference type="GO" id="GO:0008966">
    <property type="term" value="F:phosphoglucosamine mutase activity"/>
    <property type="evidence" value="ECO:0007669"/>
    <property type="project" value="UniProtKB-UniRule"/>
</dbReference>
<dbReference type="EMBL" id="BKAJ01000037">
    <property type="protein sequence ID" value="GEP55373.1"/>
    <property type="molecule type" value="Genomic_DNA"/>
</dbReference>
<dbReference type="InterPro" id="IPR005843">
    <property type="entry name" value="A-D-PHexomutase_C"/>
</dbReference>
<gene>
    <name evidence="8 15" type="primary">glmM</name>
    <name evidence="15" type="ORF">RSO01_25390</name>
</gene>
<keyword evidence="4 8" id="KW-0460">Magnesium</keyword>
<feature type="binding site" description="via phosphate group" evidence="8">
    <location>
        <position position="105"/>
    </location>
    <ligand>
        <name>Mg(2+)</name>
        <dbReference type="ChEBI" id="CHEBI:18420"/>
    </ligand>
</feature>
<dbReference type="GO" id="GO:0006048">
    <property type="term" value="P:UDP-N-acetylglucosamine biosynthetic process"/>
    <property type="evidence" value="ECO:0007669"/>
    <property type="project" value="TreeGrafter"/>
</dbReference>
<protein>
    <recommendedName>
        <fullName evidence="7 8">Phosphoglucosamine mutase</fullName>
        <ecNumber evidence="6 8">5.4.2.10</ecNumber>
    </recommendedName>
</protein>
<evidence type="ECO:0000256" key="5">
    <source>
        <dbReference type="ARBA" id="ARBA00023235"/>
    </source>
</evidence>
<dbReference type="FunFam" id="3.30.310.50:FF:000001">
    <property type="entry name" value="Phosphoglucosamine mutase"/>
    <property type="match status" value="1"/>
</dbReference>
<dbReference type="HAMAP" id="MF_01554_B">
    <property type="entry name" value="GlmM_B"/>
    <property type="match status" value="1"/>
</dbReference>
<evidence type="ECO:0000256" key="4">
    <source>
        <dbReference type="ARBA" id="ARBA00022842"/>
    </source>
</evidence>
<feature type="domain" description="Alpha-D-phosphohexomutase alpha/beta/alpha" evidence="12">
    <location>
        <begin position="7"/>
        <end position="136"/>
    </location>
</feature>
<dbReference type="PANTHER" id="PTHR42946:SF1">
    <property type="entry name" value="PHOSPHOGLUCOMUTASE (ALPHA-D-GLUCOSE-1,6-BISPHOSPHATE-DEPENDENT)"/>
    <property type="match status" value="1"/>
</dbReference>
<organism evidence="15 16">
    <name type="scientific">Reyranella soli</name>
    <dbReference type="NCBI Taxonomy" id="1230389"/>
    <lineage>
        <taxon>Bacteria</taxon>
        <taxon>Pseudomonadati</taxon>
        <taxon>Pseudomonadota</taxon>
        <taxon>Alphaproteobacteria</taxon>
        <taxon>Hyphomicrobiales</taxon>
        <taxon>Reyranellaceae</taxon>
        <taxon>Reyranella</taxon>
    </lineage>
</organism>
<dbReference type="Gene3D" id="3.30.310.50">
    <property type="entry name" value="Alpha-D-phosphohexomutase, C-terminal domain"/>
    <property type="match status" value="1"/>
</dbReference>
<feature type="modified residue" description="Phosphoserine" evidence="8">
    <location>
        <position position="105"/>
    </location>
</feature>
<dbReference type="Gene3D" id="3.40.120.10">
    <property type="entry name" value="Alpha-D-Glucose-1,6-Bisphosphate, subunit A, domain 3"/>
    <property type="match status" value="3"/>
</dbReference>
<name>A0A512N8X6_9HYPH</name>
<dbReference type="PRINTS" id="PR00509">
    <property type="entry name" value="PGMPMM"/>
</dbReference>
<evidence type="ECO:0000313" key="16">
    <source>
        <dbReference type="Proteomes" id="UP000321058"/>
    </source>
</evidence>
<dbReference type="InterPro" id="IPR005841">
    <property type="entry name" value="Alpha-D-phosphohexomutase_SF"/>
</dbReference>
<dbReference type="Proteomes" id="UP000321058">
    <property type="component" value="Unassembled WGS sequence"/>
</dbReference>
<dbReference type="AlphaFoldDB" id="A0A512N8X6"/>
<dbReference type="EC" id="5.4.2.10" evidence="6 8"/>
<evidence type="ECO:0000259" key="14">
    <source>
        <dbReference type="Pfam" id="PF02880"/>
    </source>
</evidence>
<evidence type="ECO:0000313" key="15">
    <source>
        <dbReference type="EMBL" id="GEP55373.1"/>
    </source>
</evidence>
<sequence length="454" mass="48273">MQSMSRHLFGTDGVRGRANSEPMTAEIAMRIGMAAGQVFNRGDHRHRVVIGKDTRLSGYMIEQAMTAGFLSVGMDVLLLGPVPTPAVGFLTRSMRADVGVMISASHNPYEDNGIKLFGPDGFKLSDAVESQIEGLVMSPRDIRLAASKMIGRAKRLDDADGRYIEAVKASVRGNLDLTGLKIVVDCANGAAYKVAPTVLWELGAEVIPMAVSPDGFNINGNCGSTYPQVLQEHVVMHGADIGIALDGDADRVVLACEHGRLIDGDQLMATIADHWAKDGRLAGGGLVATVMSNLGLERYLGQRKLTLVRAAVGDRYVLERMRSDGYNLGGEQSGHIIMIDHATTGDGLMAALQALSAMLKTGKPASETFRAFEPVPQLLKNVRVGDANAALSAAAVTHAIADAEARLGKSGRILVRKSGTEPLIRVMAEGDDSDLVRTVVDQIIEAIPRVKASA</sequence>
<comment type="function">
    <text evidence="8 10">Catalyzes the conversion of glucosamine-6-phosphate to glucosamine-1-phosphate.</text>
</comment>
<keyword evidence="3 8" id="KW-0479">Metal-binding</keyword>
<keyword evidence="2 8" id="KW-0597">Phosphoprotein</keyword>
<feature type="domain" description="Alpha-D-phosphohexomutase C-terminal" evidence="11">
    <location>
        <begin position="379"/>
        <end position="445"/>
    </location>
</feature>
<dbReference type="Pfam" id="PF02880">
    <property type="entry name" value="PGM_PMM_III"/>
    <property type="match status" value="1"/>
</dbReference>
<evidence type="ECO:0000256" key="1">
    <source>
        <dbReference type="ARBA" id="ARBA00010231"/>
    </source>
</evidence>
<dbReference type="FunFam" id="3.40.120.10:FF:000002">
    <property type="entry name" value="Phosphoglucosamine mutase"/>
    <property type="match status" value="1"/>
</dbReference>
<dbReference type="SUPFAM" id="SSF53738">
    <property type="entry name" value="Phosphoglucomutase, first 3 domains"/>
    <property type="match status" value="3"/>
</dbReference>
<dbReference type="CDD" id="cd05802">
    <property type="entry name" value="GlmM"/>
    <property type="match status" value="1"/>
</dbReference>
<dbReference type="GO" id="GO:0004615">
    <property type="term" value="F:phosphomannomutase activity"/>
    <property type="evidence" value="ECO:0007669"/>
    <property type="project" value="TreeGrafter"/>
</dbReference>
<dbReference type="NCBIfam" id="TIGR01455">
    <property type="entry name" value="glmM"/>
    <property type="match status" value="1"/>
</dbReference>
<comment type="similarity">
    <text evidence="1 8 9">Belongs to the phosphohexose mutase family.</text>
</comment>
<dbReference type="InterPro" id="IPR016055">
    <property type="entry name" value="A-D-PHexomutase_a/b/a-I/II/III"/>
</dbReference>
<reference evidence="15 16" key="1">
    <citation type="submission" date="2019-07" db="EMBL/GenBank/DDBJ databases">
        <title>Whole genome shotgun sequence of Reyranella soli NBRC 108950.</title>
        <authorList>
            <person name="Hosoyama A."/>
            <person name="Uohara A."/>
            <person name="Ohji S."/>
            <person name="Ichikawa N."/>
        </authorList>
    </citation>
    <scope>NUCLEOTIDE SEQUENCE [LARGE SCALE GENOMIC DNA]</scope>
    <source>
        <strain evidence="15 16">NBRC 108950</strain>
    </source>
</reference>
<dbReference type="InterPro" id="IPR016066">
    <property type="entry name" value="A-D-PHexomutase_CS"/>
</dbReference>
<dbReference type="GO" id="GO:0005829">
    <property type="term" value="C:cytosol"/>
    <property type="evidence" value="ECO:0007669"/>
    <property type="project" value="TreeGrafter"/>
</dbReference>
<feature type="binding site" evidence="8">
    <location>
        <position position="248"/>
    </location>
    <ligand>
        <name>Mg(2+)</name>
        <dbReference type="ChEBI" id="CHEBI:18420"/>
    </ligand>
</feature>
<proteinExistence type="inferred from homology"/>
<dbReference type="InterPro" id="IPR050060">
    <property type="entry name" value="Phosphoglucosamine_mutase"/>
</dbReference>
<feature type="domain" description="Alpha-D-phosphohexomutase alpha/beta/alpha" evidence="14">
    <location>
        <begin position="263"/>
        <end position="370"/>
    </location>
</feature>
<keyword evidence="5 8" id="KW-0413">Isomerase</keyword>
<dbReference type="InterPro" id="IPR036900">
    <property type="entry name" value="A-D-PHexomutase_C_sf"/>
</dbReference>
<dbReference type="InterPro" id="IPR005846">
    <property type="entry name" value="A-D-PHexomutase_a/b/a-III"/>
</dbReference>
<evidence type="ECO:0000256" key="3">
    <source>
        <dbReference type="ARBA" id="ARBA00022723"/>
    </source>
</evidence>
<feature type="domain" description="Alpha-D-phosphohexomutase alpha/beta/alpha" evidence="13">
    <location>
        <begin position="162"/>
        <end position="259"/>
    </location>
</feature>
<comment type="PTM">
    <text evidence="8">Activated by phosphorylation.</text>
</comment>
<dbReference type="FunFam" id="3.40.120.10:FF:000001">
    <property type="entry name" value="Phosphoglucosamine mutase"/>
    <property type="match status" value="1"/>
</dbReference>
<dbReference type="Pfam" id="PF02878">
    <property type="entry name" value="PGM_PMM_I"/>
    <property type="match status" value="1"/>
</dbReference>
<dbReference type="InterPro" id="IPR005845">
    <property type="entry name" value="A-D-PHexomutase_a/b/a-II"/>
</dbReference>